<reference evidence="1" key="3">
    <citation type="submission" date="2021-05" db="UniProtKB">
        <authorList>
            <consortium name="EnsemblPlants"/>
        </authorList>
    </citation>
    <scope>IDENTIFICATION</scope>
    <source>
        <strain evidence="1">cv. B73</strain>
    </source>
</reference>
<dbReference type="Proteomes" id="UP000007305">
    <property type="component" value="Chromosome 4"/>
</dbReference>
<evidence type="ECO:0000313" key="1">
    <source>
        <dbReference type="EnsemblPlants" id="Zm00001eb198230_P001"/>
    </source>
</evidence>
<dbReference type="InParanoid" id="A0A804NZM5"/>
<dbReference type="AlphaFoldDB" id="A0A804NZM5"/>
<keyword evidence="2" id="KW-1185">Reference proteome</keyword>
<accession>A0A804NZM5</accession>
<evidence type="ECO:0000313" key="2">
    <source>
        <dbReference type="Proteomes" id="UP000007305"/>
    </source>
</evidence>
<reference evidence="1" key="2">
    <citation type="submission" date="2019-07" db="EMBL/GenBank/DDBJ databases">
        <authorList>
            <person name="Seetharam A."/>
            <person name="Woodhouse M."/>
            <person name="Cannon E."/>
        </authorList>
    </citation>
    <scope>NUCLEOTIDE SEQUENCE [LARGE SCALE GENOMIC DNA]</scope>
    <source>
        <strain evidence="1">cv. B73</strain>
    </source>
</reference>
<organism evidence="1 2">
    <name type="scientific">Zea mays</name>
    <name type="common">Maize</name>
    <dbReference type="NCBI Taxonomy" id="4577"/>
    <lineage>
        <taxon>Eukaryota</taxon>
        <taxon>Viridiplantae</taxon>
        <taxon>Streptophyta</taxon>
        <taxon>Embryophyta</taxon>
        <taxon>Tracheophyta</taxon>
        <taxon>Spermatophyta</taxon>
        <taxon>Magnoliopsida</taxon>
        <taxon>Liliopsida</taxon>
        <taxon>Poales</taxon>
        <taxon>Poaceae</taxon>
        <taxon>PACMAD clade</taxon>
        <taxon>Panicoideae</taxon>
        <taxon>Andropogonodae</taxon>
        <taxon>Andropogoneae</taxon>
        <taxon>Tripsacinae</taxon>
        <taxon>Zea</taxon>
    </lineage>
</organism>
<protein>
    <submittedName>
        <fullName evidence="1">Uncharacterized protein</fullName>
    </submittedName>
</protein>
<dbReference type="Gramene" id="Zm00001eb198230_T001">
    <property type="protein sequence ID" value="Zm00001eb198230_P001"/>
    <property type="gene ID" value="Zm00001eb198230"/>
</dbReference>
<name>A0A804NZM5_MAIZE</name>
<reference evidence="2" key="1">
    <citation type="journal article" date="2009" name="Science">
        <title>The B73 maize genome: complexity, diversity, and dynamics.</title>
        <authorList>
            <person name="Schnable P.S."/>
            <person name="Ware D."/>
            <person name="Fulton R.S."/>
            <person name="Stein J.C."/>
            <person name="Wei F."/>
            <person name="Pasternak S."/>
            <person name="Liang C."/>
            <person name="Zhang J."/>
            <person name="Fulton L."/>
            <person name="Graves T.A."/>
            <person name="Minx P."/>
            <person name="Reily A.D."/>
            <person name="Courtney L."/>
            <person name="Kruchowski S.S."/>
            <person name="Tomlinson C."/>
            <person name="Strong C."/>
            <person name="Delehaunty K."/>
            <person name="Fronick C."/>
            <person name="Courtney B."/>
            <person name="Rock S.M."/>
            <person name="Belter E."/>
            <person name="Du F."/>
            <person name="Kim K."/>
            <person name="Abbott R.M."/>
            <person name="Cotton M."/>
            <person name="Levy A."/>
            <person name="Marchetto P."/>
            <person name="Ochoa K."/>
            <person name="Jackson S.M."/>
            <person name="Gillam B."/>
            <person name="Chen W."/>
            <person name="Yan L."/>
            <person name="Higginbotham J."/>
            <person name="Cardenas M."/>
            <person name="Waligorski J."/>
            <person name="Applebaum E."/>
            <person name="Phelps L."/>
            <person name="Falcone J."/>
            <person name="Kanchi K."/>
            <person name="Thane T."/>
            <person name="Scimone A."/>
            <person name="Thane N."/>
            <person name="Henke J."/>
            <person name="Wang T."/>
            <person name="Ruppert J."/>
            <person name="Shah N."/>
            <person name="Rotter K."/>
            <person name="Hodges J."/>
            <person name="Ingenthron E."/>
            <person name="Cordes M."/>
            <person name="Kohlberg S."/>
            <person name="Sgro J."/>
            <person name="Delgado B."/>
            <person name="Mead K."/>
            <person name="Chinwalla A."/>
            <person name="Leonard S."/>
            <person name="Crouse K."/>
            <person name="Collura K."/>
            <person name="Kudrna D."/>
            <person name="Currie J."/>
            <person name="He R."/>
            <person name="Angelova A."/>
            <person name="Rajasekar S."/>
            <person name="Mueller T."/>
            <person name="Lomeli R."/>
            <person name="Scara G."/>
            <person name="Ko A."/>
            <person name="Delaney K."/>
            <person name="Wissotski M."/>
            <person name="Lopez G."/>
            <person name="Campos D."/>
            <person name="Braidotti M."/>
            <person name="Ashley E."/>
            <person name="Golser W."/>
            <person name="Kim H."/>
            <person name="Lee S."/>
            <person name="Lin J."/>
            <person name="Dujmic Z."/>
            <person name="Kim W."/>
            <person name="Talag J."/>
            <person name="Zuccolo A."/>
            <person name="Fan C."/>
            <person name="Sebastian A."/>
            <person name="Kramer M."/>
            <person name="Spiegel L."/>
            <person name="Nascimento L."/>
            <person name="Zutavern T."/>
            <person name="Miller B."/>
            <person name="Ambroise C."/>
            <person name="Muller S."/>
            <person name="Spooner W."/>
            <person name="Narechania A."/>
            <person name="Ren L."/>
            <person name="Wei S."/>
            <person name="Kumari S."/>
            <person name="Faga B."/>
            <person name="Levy M.J."/>
            <person name="McMahan L."/>
            <person name="Van Buren P."/>
            <person name="Vaughn M.W."/>
            <person name="Ying K."/>
            <person name="Yeh C.-T."/>
            <person name="Emrich S.J."/>
            <person name="Jia Y."/>
            <person name="Kalyanaraman A."/>
            <person name="Hsia A.-P."/>
            <person name="Barbazuk W.B."/>
            <person name="Baucom R.S."/>
            <person name="Brutnell T.P."/>
            <person name="Carpita N.C."/>
            <person name="Chaparro C."/>
            <person name="Chia J.-M."/>
            <person name="Deragon J.-M."/>
            <person name="Estill J.C."/>
            <person name="Fu Y."/>
            <person name="Jeddeloh J.A."/>
            <person name="Han Y."/>
            <person name="Lee H."/>
            <person name="Li P."/>
            <person name="Lisch D.R."/>
            <person name="Liu S."/>
            <person name="Liu Z."/>
            <person name="Nagel D.H."/>
            <person name="McCann M.C."/>
            <person name="SanMiguel P."/>
            <person name="Myers A.M."/>
            <person name="Nettleton D."/>
            <person name="Nguyen J."/>
            <person name="Penning B.W."/>
            <person name="Ponnala L."/>
            <person name="Schneider K.L."/>
            <person name="Schwartz D.C."/>
            <person name="Sharma A."/>
            <person name="Soderlund C."/>
            <person name="Springer N.M."/>
            <person name="Sun Q."/>
            <person name="Wang H."/>
            <person name="Waterman M."/>
            <person name="Westerman R."/>
            <person name="Wolfgruber T.K."/>
            <person name="Yang L."/>
            <person name="Yu Y."/>
            <person name="Zhang L."/>
            <person name="Zhou S."/>
            <person name="Zhu Q."/>
            <person name="Bennetzen J.L."/>
            <person name="Dawe R.K."/>
            <person name="Jiang J."/>
            <person name="Jiang N."/>
            <person name="Presting G.G."/>
            <person name="Wessler S.R."/>
            <person name="Aluru S."/>
            <person name="Martienssen R.A."/>
            <person name="Clifton S.W."/>
            <person name="McCombie W.R."/>
            <person name="Wing R.A."/>
            <person name="Wilson R.K."/>
        </authorList>
    </citation>
    <scope>NUCLEOTIDE SEQUENCE [LARGE SCALE GENOMIC DNA]</scope>
    <source>
        <strain evidence="2">cv. B73</strain>
    </source>
</reference>
<proteinExistence type="predicted"/>
<sequence>MASQSLIIMHIYMIIQQMGVILKTSKLNNENLAYRFKLSRMHNNWTGRTKEKIVLESQKKEHSKLSYPNIYGYFHALWLFISVWFCPVSEAATCINSLSSFLN</sequence>
<dbReference type="EnsemblPlants" id="Zm00001eb198230_T001">
    <property type="protein sequence ID" value="Zm00001eb198230_P001"/>
    <property type="gene ID" value="Zm00001eb198230"/>
</dbReference>